<dbReference type="GO" id="GO:0001228">
    <property type="term" value="F:DNA-binding transcription activator activity, RNA polymerase II-specific"/>
    <property type="evidence" value="ECO:0000318"/>
    <property type="project" value="GO_Central"/>
</dbReference>
<accession>Q5ASF6</accession>
<proteinExistence type="predicted"/>
<dbReference type="PANTHER" id="PTHR47784">
    <property type="entry name" value="STEROL UPTAKE CONTROL PROTEIN 2"/>
    <property type="match status" value="1"/>
</dbReference>
<dbReference type="GeneID" id="2868344"/>
<sequence>MAVRSCDEIKPSCSRCILTMQKCVYAAPAATTQSSGPASNTQRNQLSLSSLLPTTPTSPGGRLSPSPLPFEAPQLPFSPPGQQRQQQLLLPTRQTEIDSSDTGLYHHYLQHTSRNLTANRQDHHAIQICLPTLALRSRTVYHSMLALSAACMCCDLIYREPPPEVTTVSEILMTGYRHYNLASERLRELISRPSAANAEPLLAAPPLLVPFVTSSQQVNHWISNRTAGGVEQVRKRLSSTPRDVIVISRGISATVRALETSTSPYSQLATPEALDSLDEYGTVAVSPCISTSVPPSHSHPMYPIIKSTSQPAFAKLQDRISLALVYDPGNRSLATCADAFKVLSTLRTGVFPQDQSSPPLLLPPSMTQMPTLPQVAPWLVSFTARPSTPSPTDHMTRPLLSFLVHAPQAYLDFVLPLLDQRLEGPAPSETGSADKAQAGLELNVEQALALDIYAHWSVLMFLVSEESWWIGKLPDITLAGLVNRFGDNFVRKHWPDDGGRVDGEGEGEGIGEWWPGSMLRIHREIGRYRS</sequence>
<dbReference type="PANTHER" id="PTHR47784:SF5">
    <property type="entry name" value="STEROL UPTAKE CONTROL PROTEIN 2"/>
    <property type="match status" value="1"/>
</dbReference>
<dbReference type="OrthoDB" id="5295362at2759"/>
<keyword evidence="6" id="KW-1185">Reference proteome</keyword>
<dbReference type="Pfam" id="PF11951">
    <property type="entry name" value="Fungal_trans_2"/>
    <property type="match status" value="1"/>
</dbReference>
<dbReference type="GO" id="GO:0006357">
    <property type="term" value="P:regulation of transcription by RNA polymerase II"/>
    <property type="evidence" value="ECO:0000318"/>
    <property type="project" value="GO_Central"/>
</dbReference>
<dbReference type="EMBL" id="BN001303">
    <property type="protein sequence ID" value="CBF78046.1"/>
    <property type="molecule type" value="Genomic_DNA"/>
</dbReference>
<dbReference type="KEGG" id="ani:ANIA_08774"/>
<dbReference type="AlphaFoldDB" id="Q5ASF6"/>
<dbReference type="eggNOG" id="ENOG502SHVN">
    <property type="taxonomic scope" value="Eukaryota"/>
</dbReference>
<evidence type="ECO:0000256" key="1">
    <source>
        <dbReference type="ARBA" id="ARBA00023015"/>
    </source>
</evidence>
<dbReference type="InParanoid" id="Q5ASF6"/>
<dbReference type="OMA" id="PWVARYM"/>
<dbReference type="GO" id="GO:0008270">
    <property type="term" value="F:zinc ion binding"/>
    <property type="evidence" value="ECO:0007669"/>
    <property type="project" value="InterPro"/>
</dbReference>
<organism evidence="5 6">
    <name type="scientific">Emericella nidulans (strain FGSC A4 / ATCC 38163 / CBS 112.46 / NRRL 194 / M139)</name>
    <name type="common">Aspergillus nidulans</name>
    <dbReference type="NCBI Taxonomy" id="227321"/>
    <lineage>
        <taxon>Eukaryota</taxon>
        <taxon>Fungi</taxon>
        <taxon>Dikarya</taxon>
        <taxon>Ascomycota</taxon>
        <taxon>Pezizomycotina</taxon>
        <taxon>Eurotiomycetes</taxon>
        <taxon>Eurotiomycetidae</taxon>
        <taxon>Eurotiales</taxon>
        <taxon>Aspergillaceae</taxon>
        <taxon>Aspergillus</taxon>
        <taxon>Aspergillus subgen. Nidulantes</taxon>
    </lineage>
</organism>
<evidence type="ECO:0000256" key="3">
    <source>
        <dbReference type="ARBA" id="ARBA00023242"/>
    </source>
</evidence>
<keyword evidence="2" id="KW-0804">Transcription</keyword>
<reference evidence="6" key="1">
    <citation type="journal article" date="2005" name="Nature">
        <title>Sequencing of Aspergillus nidulans and comparative analysis with A. fumigatus and A. oryzae.</title>
        <authorList>
            <person name="Galagan J.E."/>
            <person name="Calvo S.E."/>
            <person name="Cuomo C."/>
            <person name="Ma L.J."/>
            <person name="Wortman J.R."/>
            <person name="Batzoglou S."/>
            <person name="Lee S.I."/>
            <person name="Basturkmen M."/>
            <person name="Spevak C.C."/>
            <person name="Clutterbuck J."/>
            <person name="Kapitonov V."/>
            <person name="Jurka J."/>
            <person name="Scazzocchio C."/>
            <person name="Farman M."/>
            <person name="Butler J."/>
            <person name="Purcell S."/>
            <person name="Harris S."/>
            <person name="Braus G.H."/>
            <person name="Draht O."/>
            <person name="Busch S."/>
            <person name="D'Enfert C."/>
            <person name="Bouchier C."/>
            <person name="Goldman G.H."/>
            <person name="Bell-Pedersen D."/>
            <person name="Griffiths-Jones S."/>
            <person name="Doonan J.H."/>
            <person name="Yu J."/>
            <person name="Vienken K."/>
            <person name="Pain A."/>
            <person name="Freitag M."/>
            <person name="Selker E.U."/>
            <person name="Archer D.B."/>
            <person name="Penalva M.A."/>
            <person name="Oakley B.R."/>
            <person name="Momany M."/>
            <person name="Tanaka T."/>
            <person name="Kumagai T."/>
            <person name="Asai K."/>
            <person name="Machida M."/>
            <person name="Nierman W.C."/>
            <person name="Denning D.W."/>
            <person name="Caddick M."/>
            <person name="Hynes M."/>
            <person name="Paoletti M."/>
            <person name="Fischer R."/>
            <person name="Miller B."/>
            <person name="Dyer P."/>
            <person name="Sachs M.S."/>
            <person name="Osmani S.A."/>
            <person name="Birren B.W."/>
        </authorList>
    </citation>
    <scope>NUCLEOTIDE SEQUENCE [LARGE SCALE GENOMIC DNA]</scope>
    <source>
        <strain evidence="6">FGSC A4 / ATCC 38163 / CBS 112.46 / NRRL 194 / M139</strain>
    </source>
</reference>
<gene>
    <name evidence="5" type="ORF">ANIA_08774</name>
</gene>
<feature type="compositionally biased region" description="Low complexity" evidence="4">
    <location>
        <begin position="49"/>
        <end position="65"/>
    </location>
</feature>
<evidence type="ECO:0000256" key="2">
    <source>
        <dbReference type="ARBA" id="ARBA00023163"/>
    </source>
</evidence>
<evidence type="ECO:0000256" key="4">
    <source>
        <dbReference type="SAM" id="MobiDB-lite"/>
    </source>
</evidence>
<evidence type="ECO:0000313" key="5">
    <source>
        <dbReference type="EMBL" id="CBF78046.1"/>
    </source>
</evidence>
<reference evidence="6" key="2">
    <citation type="journal article" date="2009" name="Fungal Genet. Biol.">
        <title>The 2008 update of the Aspergillus nidulans genome annotation: a community effort.</title>
        <authorList>
            <person name="Wortman J.R."/>
            <person name="Gilsenan J.M."/>
            <person name="Joardar V."/>
            <person name="Deegan J."/>
            <person name="Clutterbuck J."/>
            <person name="Andersen M.R."/>
            <person name="Archer D."/>
            <person name="Bencina M."/>
            <person name="Braus G."/>
            <person name="Coutinho P."/>
            <person name="von Dohren H."/>
            <person name="Doonan J."/>
            <person name="Driessen A.J."/>
            <person name="Durek P."/>
            <person name="Espeso E."/>
            <person name="Fekete E."/>
            <person name="Flipphi M."/>
            <person name="Estrada C.G."/>
            <person name="Geysens S."/>
            <person name="Goldman G."/>
            <person name="de Groot P.W."/>
            <person name="Hansen K."/>
            <person name="Harris S.D."/>
            <person name="Heinekamp T."/>
            <person name="Helmstaedt K."/>
            <person name="Henrissat B."/>
            <person name="Hofmann G."/>
            <person name="Homan T."/>
            <person name="Horio T."/>
            <person name="Horiuchi H."/>
            <person name="James S."/>
            <person name="Jones M."/>
            <person name="Karaffa L."/>
            <person name="Karanyi Z."/>
            <person name="Kato M."/>
            <person name="Keller N."/>
            <person name="Kelly D.E."/>
            <person name="Kiel J.A."/>
            <person name="Kim J.M."/>
            <person name="van der Klei I.J."/>
            <person name="Klis F.M."/>
            <person name="Kovalchuk A."/>
            <person name="Krasevec N."/>
            <person name="Kubicek C.P."/>
            <person name="Liu B."/>
            <person name="Maccabe A."/>
            <person name="Meyer V."/>
            <person name="Mirabito P."/>
            <person name="Miskei M."/>
            <person name="Mos M."/>
            <person name="Mullins J."/>
            <person name="Nelson D.R."/>
            <person name="Nielsen J."/>
            <person name="Oakley B.R."/>
            <person name="Osmani S.A."/>
            <person name="Pakula T."/>
            <person name="Paszewski A."/>
            <person name="Paulsen I."/>
            <person name="Pilsyk S."/>
            <person name="Pocsi I."/>
            <person name="Punt P.J."/>
            <person name="Ram A.F."/>
            <person name="Ren Q."/>
            <person name="Robellet X."/>
            <person name="Robson G."/>
            <person name="Seiboth B."/>
            <person name="van Solingen P."/>
            <person name="Specht T."/>
            <person name="Sun J."/>
            <person name="Taheri-Talesh N."/>
            <person name="Takeshita N."/>
            <person name="Ussery D."/>
            <person name="vanKuyk P.A."/>
            <person name="Visser H."/>
            <person name="van de Vondervoort P.J."/>
            <person name="de Vries R.P."/>
            <person name="Walton J."/>
            <person name="Xiang X."/>
            <person name="Xiong Y."/>
            <person name="Zeng A.P."/>
            <person name="Brandt B.W."/>
            <person name="Cornell M.J."/>
            <person name="van den Hondel C.A."/>
            <person name="Visser J."/>
            <person name="Oliver S.G."/>
            <person name="Turner G."/>
        </authorList>
    </citation>
    <scope>GENOME REANNOTATION</scope>
    <source>
        <strain evidence="6">FGSC A4 / ATCC 38163 / CBS 112.46 / NRRL 194 / M139</strain>
    </source>
</reference>
<keyword evidence="1" id="KW-0805">Transcription regulation</keyword>
<accession>C8V9R5</accession>
<dbReference type="HOGENOM" id="CLU_031993_1_1_1"/>
<name>Q5ASF6_EMENI</name>
<feature type="region of interest" description="Disordered" evidence="4">
    <location>
        <begin position="49"/>
        <end position="87"/>
    </location>
</feature>
<dbReference type="CDD" id="cd00067">
    <property type="entry name" value="GAL4"/>
    <property type="match status" value="1"/>
</dbReference>
<dbReference type="Proteomes" id="UP000000560">
    <property type="component" value="Chromosome III"/>
</dbReference>
<dbReference type="RefSeq" id="XP_682043.1">
    <property type="nucleotide sequence ID" value="XM_676951.1"/>
</dbReference>
<keyword evidence="3" id="KW-0539">Nucleus</keyword>
<dbReference type="InterPro" id="IPR053157">
    <property type="entry name" value="Sterol_Uptake_Regulator"/>
</dbReference>
<protein>
    <submittedName>
        <fullName evidence="5">C6 transcription factor, putative (AFU_orthologue AFUA_3G03900)</fullName>
    </submittedName>
</protein>
<evidence type="ECO:0000313" key="6">
    <source>
        <dbReference type="Proteomes" id="UP000000560"/>
    </source>
</evidence>
<dbReference type="InterPro" id="IPR001138">
    <property type="entry name" value="Zn2Cys6_DnaBD"/>
</dbReference>
<dbReference type="InterPro" id="IPR021858">
    <property type="entry name" value="Fun_TF"/>
</dbReference>